<evidence type="ECO:0000313" key="4">
    <source>
        <dbReference type="Proteomes" id="UP000065511"/>
    </source>
</evidence>
<dbReference type="InterPro" id="IPR000281">
    <property type="entry name" value="HTH_RpiR"/>
</dbReference>
<reference evidence="3 5" key="1">
    <citation type="submission" date="2014-12" db="EMBL/GenBank/DDBJ databases">
        <title>Draft genome sequences of 29 type strains of Enterococci.</title>
        <authorList>
            <person name="Zhong Z."/>
            <person name="Sun Z."/>
            <person name="Liu W."/>
            <person name="Zhang W."/>
            <person name="Zhang H."/>
        </authorList>
    </citation>
    <scope>NUCLEOTIDE SEQUENCE [LARGE SCALE GENOMIC DNA]</scope>
    <source>
        <strain evidence="3 5">DSM 22801</strain>
    </source>
</reference>
<dbReference type="InterPro" id="IPR046348">
    <property type="entry name" value="SIS_dom_sf"/>
</dbReference>
<dbReference type="Gene3D" id="1.10.10.10">
    <property type="entry name" value="Winged helix-like DNA-binding domain superfamily/Winged helix DNA-binding domain"/>
    <property type="match status" value="1"/>
</dbReference>
<dbReference type="EMBL" id="JXLC01000014">
    <property type="protein sequence ID" value="OJG91393.1"/>
    <property type="molecule type" value="Genomic_DNA"/>
</dbReference>
<dbReference type="Proteomes" id="UP000065511">
    <property type="component" value="Chromosome"/>
</dbReference>
<dbReference type="EMBL" id="CP013614">
    <property type="protein sequence ID" value="ALS01704.1"/>
    <property type="molecule type" value="Genomic_DNA"/>
</dbReference>
<name>A0A0S3KBS9_9ENTE</name>
<feature type="domain" description="HTH rpiR-type" evidence="1">
    <location>
        <begin position="25"/>
        <end position="76"/>
    </location>
</feature>
<reference evidence="2 4" key="2">
    <citation type="submission" date="2015-12" db="EMBL/GenBank/DDBJ databases">
        <authorList>
            <person name="Lauer A."/>
            <person name="Humrighouse B."/>
            <person name="Loparev V."/>
            <person name="Shewmaker P.L."/>
            <person name="Whitney A.M."/>
            <person name="McLaughlin R.W."/>
        </authorList>
    </citation>
    <scope>NUCLEOTIDE SEQUENCE [LARGE SCALE GENOMIC DNA]</scope>
    <source>
        <strain evidence="2 4">LMG 23085</strain>
    </source>
</reference>
<gene>
    <name evidence="2" type="ORF">ATZ33_10070</name>
    <name evidence="3" type="ORF">RV15_GL000670</name>
</gene>
<dbReference type="InterPro" id="IPR009057">
    <property type="entry name" value="Homeodomain-like_sf"/>
</dbReference>
<dbReference type="Gene3D" id="3.40.50.10490">
    <property type="entry name" value="Glucose-6-phosphate isomerase like protein, domain 1"/>
    <property type="match status" value="1"/>
</dbReference>
<dbReference type="Pfam" id="PF01418">
    <property type="entry name" value="HTH_6"/>
    <property type="match status" value="1"/>
</dbReference>
<keyword evidence="4" id="KW-1185">Reference proteome</keyword>
<proteinExistence type="predicted"/>
<evidence type="ECO:0000313" key="3">
    <source>
        <dbReference type="EMBL" id="OJG91393.1"/>
    </source>
</evidence>
<dbReference type="InterPro" id="IPR047640">
    <property type="entry name" value="RpiR-like"/>
</dbReference>
<dbReference type="KEGG" id="ess:ATZ33_10070"/>
<dbReference type="AlphaFoldDB" id="A0A0S3KBS9"/>
<dbReference type="SUPFAM" id="SSF53697">
    <property type="entry name" value="SIS domain"/>
    <property type="match status" value="1"/>
</dbReference>
<evidence type="ECO:0000313" key="5">
    <source>
        <dbReference type="Proteomes" id="UP000183039"/>
    </source>
</evidence>
<dbReference type="GO" id="GO:1901135">
    <property type="term" value="P:carbohydrate derivative metabolic process"/>
    <property type="evidence" value="ECO:0007669"/>
    <property type="project" value="InterPro"/>
</dbReference>
<dbReference type="GO" id="GO:0097367">
    <property type="term" value="F:carbohydrate derivative binding"/>
    <property type="evidence" value="ECO:0007669"/>
    <property type="project" value="InterPro"/>
</dbReference>
<dbReference type="GO" id="GO:0003700">
    <property type="term" value="F:DNA-binding transcription factor activity"/>
    <property type="evidence" value="ECO:0007669"/>
    <property type="project" value="InterPro"/>
</dbReference>
<accession>A0A0S3KBS9</accession>
<sequence>MEKTSIVGKLQDLVISTTEGNINTTIARILLKKVGHDAPSITIESLAAECFTSTASISRFSKKLGYSKFSDMKQAFLDYQLDTKKFINKNNFELTIDGTTNEQTLTKYIKHISTSLQSLESHLDLNQIDALCQRIHDTEDVYFFGTHSSGLLLEQFQYLLFSCGKYVTYFNGRMDQRKAFQQMTKNSLVIILSTDGNYFIKFSDLLFDMSSNDNYTVLITQNVQMKIANIFDEVLSLGQSSIKKAAPYQAQLLIDILYSRYYQLYS</sequence>
<evidence type="ECO:0000313" key="2">
    <source>
        <dbReference type="EMBL" id="ALS01704.1"/>
    </source>
</evidence>
<protein>
    <recommendedName>
        <fullName evidence="1">HTH rpiR-type domain-containing protein</fullName>
    </recommendedName>
</protein>
<dbReference type="PANTHER" id="PTHR30514">
    <property type="entry name" value="GLUCOKINASE"/>
    <property type="match status" value="1"/>
</dbReference>
<dbReference type="RefSeq" id="WP_071877994.1">
    <property type="nucleotide sequence ID" value="NZ_JXLC01000014.1"/>
</dbReference>
<organism evidence="3 5">
    <name type="scientific">Enterococcus silesiacus</name>
    <dbReference type="NCBI Taxonomy" id="332949"/>
    <lineage>
        <taxon>Bacteria</taxon>
        <taxon>Bacillati</taxon>
        <taxon>Bacillota</taxon>
        <taxon>Bacilli</taxon>
        <taxon>Lactobacillales</taxon>
        <taxon>Enterococcaceae</taxon>
        <taxon>Enterococcus</taxon>
    </lineage>
</organism>
<evidence type="ECO:0000259" key="1">
    <source>
        <dbReference type="Pfam" id="PF01418"/>
    </source>
</evidence>
<dbReference type="InterPro" id="IPR036388">
    <property type="entry name" value="WH-like_DNA-bd_sf"/>
</dbReference>
<dbReference type="Proteomes" id="UP000183039">
    <property type="component" value="Unassembled WGS sequence"/>
</dbReference>
<dbReference type="OrthoDB" id="1648815at2"/>
<dbReference type="SUPFAM" id="SSF46689">
    <property type="entry name" value="Homeodomain-like"/>
    <property type="match status" value="1"/>
</dbReference>
<dbReference type="PANTHER" id="PTHR30514:SF1">
    <property type="entry name" value="HTH-TYPE TRANSCRIPTIONAL REGULATOR HEXR-RELATED"/>
    <property type="match status" value="1"/>
</dbReference>
<dbReference type="GO" id="GO:0003677">
    <property type="term" value="F:DNA binding"/>
    <property type="evidence" value="ECO:0007669"/>
    <property type="project" value="InterPro"/>
</dbReference>